<comment type="caution">
    <text evidence="9">The sequence shown here is derived from an EMBL/GenBank/DDBJ whole genome shotgun (WGS) entry which is preliminary data.</text>
</comment>
<evidence type="ECO:0000256" key="7">
    <source>
        <dbReference type="SAM" id="Phobius"/>
    </source>
</evidence>
<evidence type="ECO:0000256" key="5">
    <source>
        <dbReference type="ARBA" id="ARBA00023136"/>
    </source>
</evidence>
<evidence type="ECO:0000256" key="2">
    <source>
        <dbReference type="ARBA" id="ARBA00022475"/>
    </source>
</evidence>
<feature type="transmembrane region" description="Helical" evidence="7">
    <location>
        <begin position="6"/>
        <end position="23"/>
    </location>
</feature>
<keyword evidence="5 7" id="KW-0472">Membrane</keyword>
<dbReference type="Proteomes" id="UP001217089">
    <property type="component" value="Unassembled WGS sequence"/>
</dbReference>
<keyword evidence="3 7" id="KW-0812">Transmembrane</keyword>
<keyword evidence="6" id="KW-0675">Receptor</keyword>
<evidence type="ECO:0000256" key="6">
    <source>
        <dbReference type="ARBA" id="ARBA00023170"/>
    </source>
</evidence>
<feature type="domain" description="G-protein coupled receptors family 1 profile" evidence="8">
    <location>
        <begin position="1"/>
        <end position="57"/>
    </location>
</feature>
<evidence type="ECO:0000313" key="10">
    <source>
        <dbReference type="Proteomes" id="UP001217089"/>
    </source>
</evidence>
<sequence>MFVVVVIYYVFAWLPLHVLTLIGDKKPEIYNQESIHVLWLFSQLLAFSNAASNPIIYGWMNKNFRIGFLIVFSKIGCLKQKTLQILWDDN</sequence>
<feature type="transmembrane region" description="Helical" evidence="7">
    <location>
        <begin position="35"/>
        <end position="59"/>
    </location>
</feature>
<protein>
    <recommendedName>
        <fullName evidence="8">G-protein coupled receptors family 1 profile domain-containing protein</fullName>
    </recommendedName>
</protein>
<dbReference type="PROSITE" id="PS50262">
    <property type="entry name" value="G_PROTEIN_RECEP_F1_2"/>
    <property type="match status" value="1"/>
</dbReference>
<evidence type="ECO:0000256" key="4">
    <source>
        <dbReference type="ARBA" id="ARBA00022989"/>
    </source>
</evidence>
<dbReference type="PANTHER" id="PTHR24241">
    <property type="entry name" value="NEUROPEPTIDE RECEPTOR-RELATED G-PROTEIN COUPLED RECEPTOR"/>
    <property type="match status" value="1"/>
</dbReference>
<gene>
    <name evidence="9" type="ORF">KUTeg_003956</name>
</gene>
<evidence type="ECO:0000256" key="3">
    <source>
        <dbReference type="ARBA" id="ARBA00022692"/>
    </source>
</evidence>
<dbReference type="InterPro" id="IPR000276">
    <property type="entry name" value="GPCR_Rhodpsn"/>
</dbReference>
<dbReference type="InterPro" id="IPR017452">
    <property type="entry name" value="GPCR_Rhodpsn_7TM"/>
</dbReference>
<organism evidence="9 10">
    <name type="scientific">Tegillarca granosa</name>
    <name type="common">Malaysian cockle</name>
    <name type="synonym">Anadara granosa</name>
    <dbReference type="NCBI Taxonomy" id="220873"/>
    <lineage>
        <taxon>Eukaryota</taxon>
        <taxon>Metazoa</taxon>
        <taxon>Spiralia</taxon>
        <taxon>Lophotrochozoa</taxon>
        <taxon>Mollusca</taxon>
        <taxon>Bivalvia</taxon>
        <taxon>Autobranchia</taxon>
        <taxon>Pteriomorphia</taxon>
        <taxon>Arcoida</taxon>
        <taxon>Arcoidea</taxon>
        <taxon>Arcidae</taxon>
        <taxon>Tegillarca</taxon>
    </lineage>
</organism>
<dbReference type="Pfam" id="PF00001">
    <property type="entry name" value="7tm_1"/>
    <property type="match status" value="1"/>
</dbReference>
<dbReference type="SUPFAM" id="SSF81321">
    <property type="entry name" value="Family A G protein-coupled receptor-like"/>
    <property type="match status" value="1"/>
</dbReference>
<dbReference type="Gene3D" id="1.20.1070.10">
    <property type="entry name" value="Rhodopsin 7-helix transmembrane proteins"/>
    <property type="match status" value="1"/>
</dbReference>
<name>A0ABQ9FRF5_TEGGR</name>
<reference evidence="9 10" key="1">
    <citation type="submission" date="2022-12" db="EMBL/GenBank/DDBJ databases">
        <title>Chromosome-level genome of Tegillarca granosa.</title>
        <authorList>
            <person name="Kim J."/>
        </authorList>
    </citation>
    <scope>NUCLEOTIDE SEQUENCE [LARGE SCALE GENOMIC DNA]</scope>
    <source>
        <strain evidence="9">Teg-2019</strain>
        <tissue evidence="9">Adductor muscle</tissue>
    </source>
</reference>
<dbReference type="EMBL" id="JARBDR010000214">
    <property type="protein sequence ID" value="KAJ8318865.1"/>
    <property type="molecule type" value="Genomic_DNA"/>
</dbReference>
<evidence type="ECO:0000259" key="8">
    <source>
        <dbReference type="PROSITE" id="PS50262"/>
    </source>
</evidence>
<keyword evidence="10" id="KW-1185">Reference proteome</keyword>
<comment type="subcellular location">
    <subcellularLocation>
        <location evidence="1">Cell membrane</location>
        <topology evidence="1">Multi-pass membrane protein</topology>
    </subcellularLocation>
</comment>
<evidence type="ECO:0000313" key="9">
    <source>
        <dbReference type="EMBL" id="KAJ8318865.1"/>
    </source>
</evidence>
<evidence type="ECO:0000256" key="1">
    <source>
        <dbReference type="ARBA" id="ARBA00004651"/>
    </source>
</evidence>
<dbReference type="PANTHER" id="PTHR24241:SF76">
    <property type="entry name" value="NEUROPEPTIDE SIFAMIDE RECEPTOR"/>
    <property type="match status" value="1"/>
</dbReference>
<keyword evidence="2" id="KW-1003">Cell membrane</keyword>
<keyword evidence="4 7" id="KW-1133">Transmembrane helix</keyword>
<accession>A0ABQ9FRF5</accession>
<proteinExistence type="predicted"/>